<name>A0A445L7A4_GLYSO</name>
<protein>
    <submittedName>
        <fullName evidence="1">Uncharacterized protein</fullName>
    </submittedName>
</protein>
<proteinExistence type="predicted"/>
<dbReference type="EMBL" id="QZWG01000003">
    <property type="protein sequence ID" value="RZC19151.1"/>
    <property type="molecule type" value="Genomic_DNA"/>
</dbReference>
<evidence type="ECO:0000313" key="1">
    <source>
        <dbReference type="EMBL" id="RZC19151.1"/>
    </source>
</evidence>
<dbReference type="AlphaFoldDB" id="A0A445L7A4"/>
<sequence length="195" mass="21896">VMEKLKILNLGHSHYLTQTPDFSNLPNLEKLLLVDCPSYEGFSRDVFPSIIWSWMSPTNSLSSRDQTFLDVSSLVSLDVPNSSSNHLSYISKDLPLLQSLYIECGSELQLSLDAANILDALYATNFEELESTAATSQMHNMNVLTLIECNNQVHNLGSKNFRRSLLIQMGMSCQVTNILKQRIFQVLPLISLLSI</sequence>
<reference evidence="1 2" key="1">
    <citation type="submission" date="2018-09" db="EMBL/GenBank/DDBJ databases">
        <title>A high-quality reference genome of wild soybean provides a powerful tool to mine soybean genomes.</title>
        <authorList>
            <person name="Xie M."/>
            <person name="Chung C.Y.L."/>
            <person name="Li M.-W."/>
            <person name="Wong F.-L."/>
            <person name="Chan T.-F."/>
            <person name="Lam H.-M."/>
        </authorList>
    </citation>
    <scope>NUCLEOTIDE SEQUENCE [LARGE SCALE GENOMIC DNA]</scope>
    <source>
        <strain evidence="2">cv. W05</strain>
        <tissue evidence="1">Hypocotyl of etiolated seedlings</tissue>
    </source>
</reference>
<evidence type="ECO:0000313" key="2">
    <source>
        <dbReference type="Proteomes" id="UP000289340"/>
    </source>
</evidence>
<organism evidence="1 2">
    <name type="scientific">Glycine soja</name>
    <name type="common">Wild soybean</name>
    <dbReference type="NCBI Taxonomy" id="3848"/>
    <lineage>
        <taxon>Eukaryota</taxon>
        <taxon>Viridiplantae</taxon>
        <taxon>Streptophyta</taxon>
        <taxon>Embryophyta</taxon>
        <taxon>Tracheophyta</taxon>
        <taxon>Spermatophyta</taxon>
        <taxon>Magnoliopsida</taxon>
        <taxon>eudicotyledons</taxon>
        <taxon>Gunneridae</taxon>
        <taxon>Pentapetalae</taxon>
        <taxon>rosids</taxon>
        <taxon>fabids</taxon>
        <taxon>Fabales</taxon>
        <taxon>Fabaceae</taxon>
        <taxon>Papilionoideae</taxon>
        <taxon>50 kb inversion clade</taxon>
        <taxon>NPAAA clade</taxon>
        <taxon>indigoferoid/millettioid clade</taxon>
        <taxon>Phaseoleae</taxon>
        <taxon>Glycine</taxon>
        <taxon>Glycine subgen. Soja</taxon>
    </lineage>
</organism>
<keyword evidence="2" id="KW-1185">Reference proteome</keyword>
<dbReference type="InterPro" id="IPR032675">
    <property type="entry name" value="LRR_dom_sf"/>
</dbReference>
<dbReference type="Gene3D" id="3.80.10.10">
    <property type="entry name" value="Ribonuclease Inhibitor"/>
    <property type="match status" value="1"/>
</dbReference>
<feature type="non-terminal residue" evidence="1">
    <location>
        <position position="1"/>
    </location>
</feature>
<dbReference type="Proteomes" id="UP000289340">
    <property type="component" value="Chromosome 3"/>
</dbReference>
<dbReference type="SUPFAM" id="SSF52058">
    <property type="entry name" value="L domain-like"/>
    <property type="match status" value="1"/>
</dbReference>
<accession>A0A445L7A4</accession>
<comment type="caution">
    <text evidence="1">The sequence shown here is derived from an EMBL/GenBank/DDBJ whole genome shotgun (WGS) entry which is preliminary data.</text>
</comment>
<gene>
    <name evidence="1" type="ORF">D0Y65_006111</name>
</gene>